<sequence length="309" mass="35459">MVCEKCEAKLTTLIVPDKWKDGARNVTGGKDGGRAVGTNKLVEKKRISNRFSPMERRCRICRSKIGQNAHYCNQCAYQKGICSMCGRKMLDISQYNMSSKYLSTLLILDPDSGVSMTAGTKVATVETIQSPNESHLPILPNTRIAPLRLPSTKTVNHAYQDLVQSESAMKRRLEKSLTQRKHMRSKMQRAIEHLSDDTALRQRKEEIRYQTVKREIDYLQQDLNPFITTTETNHERQTYSSVYRHQLRLKDIQKMGITVFGLDPYVTQSSDKLLVVDTDRARHRKVQHRRLSDAKGFYLTPRPPTKTVS</sequence>
<keyword evidence="7" id="KW-0508">mRNA splicing</keyword>
<dbReference type="GO" id="GO:0005681">
    <property type="term" value="C:spliceosomal complex"/>
    <property type="evidence" value="ECO:0007669"/>
    <property type="project" value="UniProtKB-KW"/>
</dbReference>
<dbReference type="GO" id="GO:0030165">
    <property type="term" value="F:PDZ domain binding"/>
    <property type="evidence" value="ECO:0007669"/>
    <property type="project" value="TreeGrafter"/>
</dbReference>
<keyword evidence="5" id="KW-0507">mRNA processing</keyword>
<evidence type="ECO:0000256" key="5">
    <source>
        <dbReference type="ARBA" id="ARBA00022664"/>
    </source>
</evidence>
<evidence type="ECO:0000256" key="2">
    <source>
        <dbReference type="ARBA" id="ARBA00009021"/>
    </source>
</evidence>
<comment type="similarity">
    <text evidence="2">Belongs to the CRIPT family.</text>
</comment>
<organism evidence="10">
    <name type="scientific">Albugo laibachii Nc14</name>
    <dbReference type="NCBI Taxonomy" id="890382"/>
    <lineage>
        <taxon>Eukaryota</taxon>
        <taxon>Sar</taxon>
        <taxon>Stramenopiles</taxon>
        <taxon>Oomycota</taxon>
        <taxon>Peronosporomycetes</taxon>
        <taxon>Albuginales</taxon>
        <taxon>Albuginaceae</taxon>
        <taxon>Albugo</taxon>
    </lineage>
</organism>
<feature type="region of interest" description="Disordered" evidence="9">
    <location>
        <begin position="286"/>
        <end position="309"/>
    </location>
</feature>
<accession>F0WBV1</accession>
<keyword evidence="4" id="KW-0963">Cytoplasm</keyword>
<dbReference type="InterPro" id="IPR019367">
    <property type="entry name" value="PDZ-binding_CRIPT"/>
</dbReference>
<dbReference type="GO" id="GO:0031122">
    <property type="term" value="P:cytoplasmic microtubule organization"/>
    <property type="evidence" value="ECO:0007669"/>
    <property type="project" value="TreeGrafter"/>
</dbReference>
<gene>
    <name evidence="10" type="primary">AlNc14C53G4141</name>
    <name evidence="10" type="ORF">ALNC14_047710</name>
</gene>
<evidence type="ECO:0000256" key="9">
    <source>
        <dbReference type="SAM" id="MobiDB-lite"/>
    </source>
</evidence>
<comment type="subcellular location">
    <subcellularLocation>
        <location evidence="1">Cytoplasm</location>
    </subcellularLocation>
</comment>
<dbReference type="Pfam" id="PF10235">
    <property type="entry name" value="Cript"/>
    <property type="match status" value="1"/>
</dbReference>
<reference evidence="10" key="2">
    <citation type="submission" date="2011-02" db="EMBL/GenBank/DDBJ databases">
        <authorList>
            <person name="MacLean D."/>
        </authorList>
    </citation>
    <scope>NUCLEOTIDE SEQUENCE</scope>
</reference>
<dbReference type="GO" id="GO:0008380">
    <property type="term" value="P:RNA splicing"/>
    <property type="evidence" value="ECO:0007669"/>
    <property type="project" value="UniProtKB-KW"/>
</dbReference>
<dbReference type="GO" id="GO:0008017">
    <property type="term" value="F:microtubule binding"/>
    <property type="evidence" value="ECO:0007669"/>
    <property type="project" value="TreeGrafter"/>
</dbReference>
<proteinExistence type="inferred from homology"/>
<evidence type="ECO:0000256" key="1">
    <source>
        <dbReference type="ARBA" id="ARBA00004496"/>
    </source>
</evidence>
<dbReference type="GO" id="GO:0005737">
    <property type="term" value="C:cytoplasm"/>
    <property type="evidence" value="ECO:0007669"/>
    <property type="project" value="UniProtKB-SubCell"/>
</dbReference>
<dbReference type="PANTHER" id="PTHR11805:SF1">
    <property type="entry name" value="CYSTEINE-RICH PDZ-BINDING PROTEIN"/>
    <property type="match status" value="1"/>
</dbReference>
<keyword evidence="6" id="KW-0747">Spliceosome</keyword>
<evidence type="ECO:0000256" key="3">
    <source>
        <dbReference type="ARBA" id="ARBA00018615"/>
    </source>
</evidence>
<evidence type="ECO:0000313" key="10">
    <source>
        <dbReference type="EMBL" id="CCA18628.1"/>
    </source>
</evidence>
<dbReference type="PANTHER" id="PTHR11805">
    <property type="entry name" value="CYSTEINE-RICH PDZ-BINDING PROTEIN"/>
    <property type="match status" value="1"/>
</dbReference>
<dbReference type="EMBL" id="FR824098">
    <property type="protein sequence ID" value="CCA18628.1"/>
    <property type="molecule type" value="Genomic_DNA"/>
</dbReference>
<evidence type="ECO:0000256" key="7">
    <source>
        <dbReference type="ARBA" id="ARBA00023187"/>
    </source>
</evidence>
<dbReference type="AlphaFoldDB" id="F0WBV1"/>
<reference evidence="10" key="1">
    <citation type="journal article" date="2011" name="PLoS Biol.">
        <title>Gene gain and loss during evolution of obligate parasitism in the white rust pathogen of Arabidopsis thaliana.</title>
        <authorList>
            <person name="Kemen E."/>
            <person name="Gardiner A."/>
            <person name="Schultz-Larsen T."/>
            <person name="Kemen A.C."/>
            <person name="Balmuth A.L."/>
            <person name="Robert-Seilaniantz A."/>
            <person name="Bailey K."/>
            <person name="Holub E."/>
            <person name="Studholme D.J."/>
            <person name="Maclean D."/>
            <person name="Jones J.D."/>
        </authorList>
    </citation>
    <scope>NUCLEOTIDE SEQUENCE</scope>
</reference>
<dbReference type="HOGENOM" id="CLU_904358_0_0_1"/>
<dbReference type="GO" id="GO:0006397">
    <property type="term" value="P:mRNA processing"/>
    <property type="evidence" value="ECO:0007669"/>
    <property type="project" value="UniProtKB-KW"/>
</dbReference>
<name>F0WBV1_9STRA</name>
<evidence type="ECO:0000256" key="6">
    <source>
        <dbReference type="ARBA" id="ARBA00022728"/>
    </source>
</evidence>
<protein>
    <recommendedName>
        <fullName evidence="3">Cysteine-rich PDZ-binding protein</fullName>
    </recommendedName>
    <alternativeName>
        <fullName evidence="8">Cysteine-rich interactor of PDZ three</fullName>
    </alternativeName>
</protein>
<evidence type="ECO:0000256" key="8">
    <source>
        <dbReference type="ARBA" id="ARBA00032518"/>
    </source>
</evidence>
<evidence type="ECO:0000256" key="4">
    <source>
        <dbReference type="ARBA" id="ARBA00022490"/>
    </source>
</evidence>